<dbReference type="InterPro" id="IPR010139">
    <property type="entry name" value="Imidazole-glycPsynth_HisH"/>
</dbReference>
<dbReference type="InterPro" id="IPR017926">
    <property type="entry name" value="GATASE"/>
</dbReference>
<evidence type="ECO:0000256" key="4">
    <source>
        <dbReference type="ARBA" id="ARBA00022490"/>
    </source>
</evidence>
<dbReference type="PANTHER" id="PTHR42701">
    <property type="entry name" value="IMIDAZOLE GLYCEROL PHOSPHATE SYNTHASE SUBUNIT HISH"/>
    <property type="match status" value="1"/>
</dbReference>
<dbReference type="NCBIfam" id="TIGR01855">
    <property type="entry name" value="IMP_synth_hisH"/>
    <property type="match status" value="1"/>
</dbReference>
<feature type="active site" evidence="12 13">
    <location>
        <position position="177"/>
    </location>
</feature>
<comment type="subunit">
    <text evidence="3 12">Heterodimer of HisH and HisF.</text>
</comment>
<dbReference type="GO" id="GO:0005737">
    <property type="term" value="C:cytoplasm"/>
    <property type="evidence" value="ECO:0007669"/>
    <property type="project" value="UniProtKB-SubCell"/>
</dbReference>
<dbReference type="InterPro" id="IPR029062">
    <property type="entry name" value="Class_I_gatase-like"/>
</dbReference>
<evidence type="ECO:0000256" key="8">
    <source>
        <dbReference type="ARBA" id="ARBA00023102"/>
    </source>
</evidence>
<comment type="caution">
    <text evidence="15">The sequence shown here is derived from an EMBL/GenBank/DDBJ whole genome shotgun (WGS) entry which is preliminary data.</text>
</comment>
<keyword evidence="9 12" id="KW-0456">Lyase</keyword>
<evidence type="ECO:0000256" key="13">
    <source>
        <dbReference type="PIRSR" id="PIRSR000495-1"/>
    </source>
</evidence>
<evidence type="ECO:0000256" key="2">
    <source>
        <dbReference type="ARBA" id="ARBA00005091"/>
    </source>
</evidence>
<comment type="subcellular location">
    <subcellularLocation>
        <location evidence="1 12">Cytoplasm</location>
    </subcellularLocation>
</comment>
<reference evidence="15 16" key="1">
    <citation type="submission" date="2017-11" db="EMBL/GenBank/DDBJ databases">
        <title>Infants hospitalized years apart are colonized by the same room-sourced microbial strains.</title>
        <authorList>
            <person name="Brooks B."/>
            <person name="Olm M.R."/>
            <person name="Firek B.A."/>
            <person name="Baker R."/>
            <person name="Thomas B.C."/>
            <person name="Morowitz M.J."/>
            <person name="Banfield J.F."/>
        </authorList>
    </citation>
    <scope>NUCLEOTIDE SEQUENCE [LARGE SCALE GENOMIC DNA]</scope>
    <source>
        <strain evidence="15">S2_009_000_R2_76</strain>
    </source>
</reference>
<feature type="active site" evidence="12 13">
    <location>
        <position position="179"/>
    </location>
</feature>
<evidence type="ECO:0000256" key="9">
    <source>
        <dbReference type="ARBA" id="ARBA00023239"/>
    </source>
</evidence>
<keyword evidence="4 12" id="KW-0963">Cytoplasm</keyword>
<evidence type="ECO:0000259" key="14">
    <source>
        <dbReference type="Pfam" id="PF00117"/>
    </source>
</evidence>
<evidence type="ECO:0000256" key="12">
    <source>
        <dbReference type="HAMAP-Rule" id="MF_00278"/>
    </source>
</evidence>
<keyword evidence="8 12" id="KW-0368">Histidine biosynthesis</keyword>
<feature type="domain" description="Glutamine amidotransferase" evidence="14">
    <location>
        <begin position="10"/>
        <end position="194"/>
    </location>
</feature>
<dbReference type="PROSITE" id="PS51273">
    <property type="entry name" value="GATASE_TYPE_1"/>
    <property type="match status" value="1"/>
</dbReference>
<dbReference type="HAMAP" id="MF_00278">
    <property type="entry name" value="HisH"/>
    <property type="match status" value="1"/>
</dbReference>
<dbReference type="GO" id="GO:0004359">
    <property type="term" value="F:glutaminase activity"/>
    <property type="evidence" value="ECO:0007669"/>
    <property type="project" value="UniProtKB-EC"/>
</dbReference>
<dbReference type="GO" id="GO:0016829">
    <property type="term" value="F:lyase activity"/>
    <property type="evidence" value="ECO:0007669"/>
    <property type="project" value="UniProtKB-KW"/>
</dbReference>
<keyword evidence="6 12" id="KW-0378">Hydrolase</keyword>
<dbReference type="Proteomes" id="UP000249645">
    <property type="component" value="Unassembled WGS sequence"/>
</dbReference>
<evidence type="ECO:0000256" key="6">
    <source>
        <dbReference type="ARBA" id="ARBA00022801"/>
    </source>
</evidence>
<sequence>MRLAIVKYNAGNIQSVLYALERIGANAEVTDNPELLQSADKVIFPGVGEASSSMKYLKERNLDKVISSLKQPVLGICFGMQLMCAHSEEGNVDCLGIFDEQVKRFPLIGGVKVPQIGWNQIQNLQTPLFEGVSEDSFCYFVHSFYASVGPHTIGTTEYGIQYSSALHKDNFWGVQYHPEKSATIGERILKNFIEKI</sequence>
<organism evidence="15 16">
    <name type="scientific">Pseudopedobacter saltans</name>
    <dbReference type="NCBI Taxonomy" id="151895"/>
    <lineage>
        <taxon>Bacteria</taxon>
        <taxon>Pseudomonadati</taxon>
        <taxon>Bacteroidota</taxon>
        <taxon>Sphingobacteriia</taxon>
        <taxon>Sphingobacteriales</taxon>
        <taxon>Sphingobacteriaceae</taxon>
        <taxon>Pseudopedobacter</taxon>
    </lineage>
</organism>
<feature type="active site" description="Nucleophile" evidence="12 13">
    <location>
        <position position="77"/>
    </location>
</feature>
<dbReference type="EMBL" id="QFOI01000388">
    <property type="protein sequence ID" value="PZP43143.1"/>
    <property type="molecule type" value="Genomic_DNA"/>
</dbReference>
<dbReference type="AlphaFoldDB" id="A0A2W5EKQ6"/>
<evidence type="ECO:0000256" key="1">
    <source>
        <dbReference type="ARBA" id="ARBA00004496"/>
    </source>
</evidence>
<evidence type="ECO:0000256" key="7">
    <source>
        <dbReference type="ARBA" id="ARBA00022962"/>
    </source>
</evidence>
<accession>A0A2W5EKQ6</accession>
<dbReference type="PANTHER" id="PTHR42701:SF1">
    <property type="entry name" value="IMIDAZOLE GLYCEROL PHOSPHATE SYNTHASE SUBUNIT HISH"/>
    <property type="match status" value="1"/>
</dbReference>
<keyword evidence="5 12" id="KW-0028">Amino-acid biosynthesis</keyword>
<comment type="pathway">
    <text evidence="2 12">Amino-acid biosynthesis; L-histidine biosynthesis; L-histidine from 5-phospho-alpha-D-ribose 1-diphosphate: step 5/9.</text>
</comment>
<comment type="catalytic activity">
    <reaction evidence="11 12">
        <text>L-glutamine + H2O = L-glutamate + NH4(+)</text>
        <dbReference type="Rhea" id="RHEA:15889"/>
        <dbReference type="ChEBI" id="CHEBI:15377"/>
        <dbReference type="ChEBI" id="CHEBI:28938"/>
        <dbReference type="ChEBI" id="CHEBI:29985"/>
        <dbReference type="ChEBI" id="CHEBI:58359"/>
        <dbReference type="EC" id="3.5.1.2"/>
    </reaction>
</comment>
<dbReference type="SUPFAM" id="SSF52317">
    <property type="entry name" value="Class I glutamine amidotransferase-like"/>
    <property type="match status" value="1"/>
</dbReference>
<dbReference type="GO" id="GO:0000105">
    <property type="term" value="P:L-histidine biosynthetic process"/>
    <property type="evidence" value="ECO:0007669"/>
    <property type="project" value="UniProtKB-UniRule"/>
</dbReference>
<dbReference type="Gene3D" id="3.40.50.880">
    <property type="match status" value="1"/>
</dbReference>
<evidence type="ECO:0000256" key="5">
    <source>
        <dbReference type="ARBA" id="ARBA00022605"/>
    </source>
</evidence>
<dbReference type="GO" id="GO:0000107">
    <property type="term" value="F:imidazoleglycerol-phosphate synthase activity"/>
    <property type="evidence" value="ECO:0007669"/>
    <property type="project" value="UniProtKB-UniRule"/>
</dbReference>
<dbReference type="Pfam" id="PF00117">
    <property type="entry name" value="GATase"/>
    <property type="match status" value="1"/>
</dbReference>
<dbReference type="PIRSF" id="PIRSF000495">
    <property type="entry name" value="Amidotransf_hisH"/>
    <property type="match status" value="1"/>
</dbReference>
<dbReference type="EC" id="3.5.1.2" evidence="12"/>
<dbReference type="UniPathway" id="UPA00031">
    <property type="reaction ID" value="UER00010"/>
</dbReference>
<gene>
    <name evidence="12 15" type="primary">hisH</name>
    <name evidence="15" type="ORF">DI598_16075</name>
</gene>
<comment type="function">
    <text evidence="12">IGPS catalyzes the conversion of PRFAR and glutamine to IGP, AICAR and glutamate. The HisH subunit catalyzes the hydrolysis of glutamine to glutamate and ammonia as part of the synthesis of IGP and AICAR. The resulting ammonia molecule is channeled to the active site of HisF.</text>
</comment>
<evidence type="ECO:0000256" key="3">
    <source>
        <dbReference type="ARBA" id="ARBA00011152"/>
    </source>
</evidence>
<dbReference type="FunFam" id="3.40.50.880:FF:000009">
    <property type="entry name" value="Imidazole glycerol phosphate synthase subunit HisH"/>
    <property type="match status" value="1"/>
</dbReference>
<evidence type="ECO:0000313" key="16">
    <source>
        <dbReference type="Proteomes" id="UP000249645"/>
    </source>
</evidence>
<evidence type="ECO:0000256" key="10">
    <source>
        <dbReference type="ARBA" id="ARBA00047838"/>
    </source>
</evidence>
<protein>
    <recommendedName>
        <fullName evidence="12">Imidazole glycerol phosphate synthase subunit HisH</fullName>
        <ecNumber evidence="12">4.3.2.10</ecNumber>
    </recommendedName>
    <alternativeName>
        <fullName evidence="12">IGP synthase glutaminase subunit</fullName>
        <ecNumber evidence="12">3.5.1.2</ecNumber>
    </alternativeName>
    <alternativeName>
        <fullName evidence="12">IGP synthase subunit HisH</fullName>
    </alternativeName>
    <alternativeName>
        <fullName evidence="12">ImGP synthase subunit HisH</fullName>
        <shortName evidence="12">IGPS subunit HisH</shortName>
    </alternativeName>
</protein>
<keyword evidence="7 12" id="KW-0315">Glutamine amidotransferase</keyword>
<evidence type="ECO:0000256" key="11">
    <source>
        <dbReference type="ARBA" id="ARBA00049534"/>
    </source>
</evidence>
<name>A0A2W5EKQ6_9SPHI</name>
<evidence type="ECO:0000313" key="15">
    <source>
        <dbReference type="EMBL" id="PZP43143.1"/>
    </source>
</evidence>
<dbReference type="EC" id="4.3.2.10" evidence="12"/>
<comment type="catalytic activity">
    <reaction evidence="10 12">
        <text>5-[(5-phospho-1-deoxy-D-ribulos-1-ylimino)methylamino]-1-(5-phospho-beta-D-ribosyl)imidazole-4-carboxamide + L-glutamine = D-erythro-1-(imidazol-4-yl)glycerol 3-phosphate + 5-amino-1-(5-phospho-beta-D-ribosyl)imidazole-4-carboxamide + L-glutamate + H(+)</text>
        <dbReference type="Rhea" id="RHEA:24793"/>
        <dbReference type="ChEBI" id="CHEBI:15378"/>
        <dbReference type="ChEBI" id="CHEBI:29985"/>
        <dbReference type="ChEBI" id="CHEBI:58278"/>
        <dbReference type="ChEBI" id="CHEBI:58359"/>
        <dbReference type="ChEBI" id="CHEBI:58475"/>
        <dbReference type="ChEBI" id="CHEBI:58525"/>
        <dbReference type="EC" id="4.3.2.10"/>
    </reaction>
</comment>
<proteinExistence type="inferred from homology"/>
<dbReference type="CDD" id="cd01748">
    <property type="entry name" value="GATase1_IGP_Synthase"/>
    <property type="match status" value="1"/>
</dbReference>